<evidence type="ECO:0000259" key="2">
    <source>
        <dbReference type="Pfam" id="PF25778"/>
    </source>
</evidence>
<gene>
    <name evidence="3" type="ORF">M0M57_11380</name>
</gene>
<keyword evidence="4" id="KW-1185">Reference proteome</keyword>
<dbReference type="Proteomes" id="UP000830583">
    <property type="component" value="Chromosome"/>
</dbReference>
<feature type="domain" description="Ig-like" evidence="1">
    <location>
        <begin position="956"/>
        <end position="1028"/>
    </location>
</feature>
<feature type="domain" description="DUF7948" evidence="2">
    <location>
        <begin position="27"/>
        <end position="262"/>
    </location>
</feature>
<dbReference type="InterPro" id="IPR013783">
    <property type="entry name" value="Ig-like_fold"/>
</dbReference>
<dbReference type="PANTHER" id="PTHR35580:SF1">
    <property type="entry name" value="PHYTASE-LIKE DOMAIN-CONTAINING PROTEIN"/>
    <property type="match status" value="1"/>
</dbReference>
<organism evidence="3 4">
    <name type="scientific">Flavobacterium azooxidireducens</name>
    <dbReference type="NCBI Taxonomy" id="1871076"/>
    <lineage>
        <taxon>Bacteria</taxon>
        <taxon>Pseudomonadati</taxon>
        <taxon>Bacteroidota</taxon>
        <taxon>Flavobacteriia</taxon>
        <taxon>Flavobacteriales</taxon>
        <taxon>Flavobacteriaceae</taxon>
        <taxon>Flavobacterium</taxon>
    </lineage>
</organism>
<dbReference type="Pfam" id="PF19081">
    <property type="entry name" value="Ig_7"/>
    <property type="match status" value="2"/>
</dbReference>
<dbReference type="RefSeq" id="WP_248433149.1">
    <property type="nucleotide sequence ID" value="NZ_CP096205.1"/>
</dbReference>
<dbReference type="InterPro" id="IPR044023">
    <property type="entry name" value="Ig_7"/>
</dbReference>
<dbReference type="PANTHER" id="PTHR35580">
    <property type="entry name" value="CELL SURFACE GLYCOPROTEIN (S-LAYER PROTEIN)-LIKE PROTEIN"/>
    <property type="match status" value="1"/>
</dbReference>
<name>A0ABY4KBR7_9FLAO</name>
<evidence type="ECO:0000259" key="1">
    <source>
        <dbReference type="Pfam" id="PF19081"/>
    </source>
</evidence>
<reference evidence="3" key="1">
    <citation type="submission" date="2022-04" db="EMBL/GenBank/DDBJ databases">
        <title>Consumption of N2O by Flavobacterium azooxidireducens sp. nov. isolated from Decomposing Leaf Litter of Phragmites australis (Cav.).</title>
        <authorList>
            <person name="Behrendt U."/>
            <person name="Spanner T."/>
            <person name="Augustin J."/>
            <person name="Horn M.A."/>
            <person name="Kolb S."/>
            <person name="Ulrich A."/>
        </authorList>
    </citation>
    <scope>NUCLEOTIDE SEQUENCE</scope>
    <source>
        <strain evidence="3">IGB 4-14</strain>
    </source>
</reference>
<protein>
    <submittedName>
        <fullName evidence="3">T9SS type B sorting domain-containing protein</fullName>
    </submittedName>
</protein>
<dbReference type="InterPro" id="IPR026341">
    <property type="entry name" value="T9SS_type_B"/>
</dbReference>
<feature type="domain" description="Ig-like" evidence="1">
    <location>
        <begin position="882"/>
        <end position="953"/>
    </location>
</feature>
<evidence type="ECO:0000313" key="3">
    <source>
        <dbReference type="EMBL" id="UPQ78222.1"/>
    </source>
</evidence>
<dbReference type="Pfam" id="PF13585">
    <property type="entry name" value="CHU_C"/>
    <property type="match status" value="1"/>
</dbReference>
<accession>A0ABY4KBR7</accession>
<dbReference type="Pfam" id="PF25778">
    <property type="entry name" value="DUF7948"/>
    <property type="match status" value="1"/>
</dbReference>
<evidence type="ECO:0000313" key="4">
    <source>
        <dbReference type="Proteomes" id="UP000830583"/>
    </source>
</evidence>
<dbReference type="EMBL" id="CP096205">
    <property type="protein sequence ID" value="UPQ78222.1"/>
    <property type="molecule type" value="Genomic_DNA"/>
</dbReference>
<dbReference type="Gene3D" id="2.60.40.10">
    <property type="entry name" value="Immunoglobulins"/>
    <property type="match status" value="2"/>
</dbReference>
<dbReference type="InterPro" id="IPR052918">
    <property type="entry name" value="Motility_Chemotaxis_Reg"/>
</dbReference>
<proteinExistence type="predicted"/>
<dbReference type="NCBIfam" id="TIGR04131">
    <property type="entry name" value="Bac_Flav_CTERM"/>
    <property type="match status" value="1"/>
</dbReference>
<sequence>MKVLIYTILLLVSSFVLGQNKSSSIGFIENKGQIVDQKGRPNLAVKYLLNTNGLNVQLRENGFSYDVYEVEKVAAKKEKSNFTPVTGFELDNFNKYKNDSKYIFHRVDVDFLNSNPITKIVATGKSSDYDNYYTNSSQKNGITKIHKYQSIKYENIYNNIDVIFFIPNDKEKPVEYNFIIKPGGKISDINMKFNGTKTKLIDNKIRFNVRFGQMEETIPLSWKENHSQKEEISVNYKQIGKNTFGFNSSFETSDKTIIIDPVPIRLWGTYYGGAGDDFLGDITINKDNDVYISGATMSSNNIATAGTHLSSLIGNSNLFFTKFDTYGNRLWGTYFLIDNGIFNSSLPTIEVDSNNNLYFLCNELYNSNVATAGSFQPTKNAYHDLILAKLNDFGIREWATYYGGNGNEEKSRSSIYIDDTNSIYIAGSTSSTDVFATPGAHQTSNNSTSSTNLYDGFIAKFDTNGNRIWGTFYGGSLSDYFIGVFVSNDGFLYVCGNSRSNENIATPNSYQTTNPLNNSNMIVKFTLSGQRVWGTYLCDKSYMVTCKLKDDNLYFGGRTPSSTGIASSDTFIDTYPESLEPGSTLSNLERGYIVSFNVATQQKNWGSYFFDLVVSIDTNNSDEVYFSGHTRVNNGITTPDAYLTTTNNTRKSYIMKLNSFGQRIWGTYYGGNSNEQSALIKLDLNSDIYLFGMTYSNSGIATSGAHQPNIDNLFDIYLAKFRDCQSTTNATSNTPTCIGSNLELNATGGTNYLWNGPNGFTSTLQNPIITNVNSSHSGQYSCEITGTGDCDNTITIDVIVGDTLAPLPNLSNLPVINGDCNTVITNFPTANDNCSGTIIATTTSSLDFSNSGNYSITWNYDDGNGNTSTQIQNIVISQVALPSGNNQQTFCIQENATLNDILITGQNITWYDSQLNGNILANNTPLQNATNYYASQTINSCESDRIEIAVVINNTAPITGSTNQNFCSTENATLQTIGVNGTDILWYGSNTSTTPLPDSTLLIDNTTYFATQTLNGCESTTRLAVSINLINTLNANDYTESICDDLNDGVEIIDLTSYNSELIASNGNVFHYYHSLNGAENQITSDEIANTTNFELLTGNKIIYIRIDSPNTCFQIVELDLTLYNKPIIEINDIMPICDGNEITINAGNGFDNYNWSTGETTPSIIVSQPGNYDVTVSEIHGPLICTSTKNFTVVLSNPATITNIETKDWTTSENIIQIDVTGLGNYEYSLDNINFQDSNLFTNLPSGDYTIYVRDKNDCGAVDQKVYLLMYPLFFTPNGDGYNDKWKIKFSEIEPNMTVTIFDRYGKFIKQIGANSEGWDGTFLGNHLPSSDYWFIVTRQNGKEYRGHFSLKR</sequence>
<dbReference type="InterPro" id="IPR057708">
    <property type="entry name" value="DUF7948"/>
</dbReference>